<name>A0A814FXA9_ADIRI</name>
<gene>
    <name evidence="4" type="ORF">EDS130_LOCUS14275</name>
    <name evidence="3" type="ORF">XAT740_LOCUS3069</name>
</gene>
<organism evidence="4 6">
    <name type="scientific">Adineta ricciae</name>
    <name type="common">Rotifer</name>
    <dbReference type="NCBI Taxonomy" id="249248"/>
    <lineage>
        <taxon>Eukaryota</taxon>
        <taxon>Metazoa</taxon>
        <taxon>Spiralia</taxon>
        <taxon>Gnathifera</taxon>
        <taxon>Rotifera</taxon>
        <taxon>Eurotatoria</taxon>
        <taxon>Bdelloidea</taxon>
        <taxon>Adinetida</taxon>
        <taxon>Adinetidae</taxon>
        <taxon>Adineta</taxon>
    </lineage>
</organism>
<keyword evidence="1" id="KW-0802">TPR repeat</keyword>
<dbReference type="Proteomes" id="UP000663852">
    <property type="component" value="Unassembled WGS sequence"/>
</dbReference>
<dbReference type="InterPro" id="IPR019734">
    <property type="entry name" value="TPR_rpt"/>
</dbReference>
<dbReference type="PANTHER" id="PTHR45588:SF1">
    <property type="entry name" value="WW DOMAIN-CONTAINING PROTEIN"/>
    <property type="match status" value="1"/>
</dbReference>
<evidence type="ECO:0000313" key="3">
    <source>
        <dbReference type="EMBL" id="CAF0802960.1"/>
    </source>
</evidence>
<proteinExistence type="predicted"/>
<evidence type="ECO:0000313" key="4">
    <source>
        <dbReference type="EMBL" id="CAF0988770.1"/>
    </source>
</evidence>
<dbReference type="PANTHER" id="PTHR45588">
    <property type="entry name" value="TPR DOMAIN-CONTAINING PROTEIN"/>
    <property type="match status" value="1"/>
</dbReference>
<dbReference type="EMBL" id="CAJNOR010000114">
    <property type="protein sequence ID" value="CAF0802960.1"/>
    <property type="molecule type" value="Genomic_DNA"/>
</dbReference>
<dbReference type="OrthoDB" id="10002954at2759"/>
<evidence type="ECO:0000313" key="5">
    <source>
        <dbReference type="Proteomes" id="UP000663828"/>
    </source>
</evidence>
<protein>
    <recommendedName>
        <fullName evidence="7">Tetratricopeptide repeat protein</fullName>
    </recommendedName>
</protein>
<dbReference type="EMBL" id="CAJNOJ010000058">
    <property type="protein sequence ID" value="CAF0988770.1"/>
    <property type="molecule type" value="Genomic_DNA"/>
</dbReference>
<evidence type="ECO:0000256" key="1">
    <source>
        <dbReference type="PROSITE-ProRule" id="PRU00339"/>
    </source>
</evidence>
<sequence length="555" mass="64006">MLKTKGLLYVLLSILLIGKVSCYEYEPVLGQQYIQFPTSTNNSLAQKYFILGLAHLHSFGYQYAIEQFEKAIHLDSKFAMAYVFSSLSYIQPVWLEEDPNGGWKQVERMNSNIDFANLTRKEQLYVQAIRKLFDGGLIIRYDDYICHLKGLYALFPTDNEIGLFLVAVLFRKTQPEIRGYLHRSPQDIELQMNILSSVLKSNPDHPGALHYFTHVYDQPLTALSALPNAMKYSRIASSSPHAQHMVSHLHLRLGLFQSALLSNLESDETGGNLQRELHSVEFMHYIYLNMGKRTIALQLLENIKPFFINGSFYRMQYGIMYDRHIVETQNYSFAFENPFDLINCSECKALGDLLWLYQINSGLLLVKGFSTVKNDQYYNFTLVQNYIRQLSSMSIQLNQTEPTLSISIMAMQWQLRAFHQYYRLAKTKEEKAIALDYARMASELELSVNPPCYGPPIDPVKPSQELFGELLLEDKQYSDAIDQFLNVMAYFPNRTLTLIGLARGYSSLNQTDLARSYYSRLVNDLLAKSDYGLSWYEEAHNYLSDTSRDIFKSVL</sequence>
<feature type="repeat" description="TPR" evidence="1">
    <location>
        <begin position="45"/>
        <end position="78"/>
    </location>
</feature>
<comment type="caution">
    <text evidence="4">The sequence shown here is derived from an EMBL/GenBank/DDBJ whole genome shotgun (WGS) entry which is preliminary data.</text>
</comment>
<dbReference type="PROSITE" id="PS50005">
    <property type="entry name" value="TPR"/>
    <property type="match status" value="1"/>
</dbReference>
<dbReference type="AlphaFoldDB" id="A0A814FXA9"/>
<reference evidence="4" key="1">
    <citation type="submission" date="2021-02" db="EMBL/GenBank/DDBJ databases">
        <authorList>
            <person name="Nowell W R."/>
        </authorList>
    </citation>
    <scope>NUCLEOTIDE SEQUENCE</scope>
</reference>
<dbReference type="SUPFAM" id="SSF48452">
    <property type="entry name" value="TPR-like"/>
    <property type="match status" value="2"/>
</dbReference>
<evidence type="ECO:0000313" key="6">
    <source>
        <dbReference type="Proteomes" id="UP000663852"/>
    </source>
</evidence>
<evidence type="ECO:0000256" key="2">
    <source>
        <dbReference type="SAM" id="SignalP"/>
    </source>
</evidence>
<evidence type="ECO:0008006" key="7">
    <source>
        <dbReference type="Google" id="ProtNLM"/>
    </source>
</evidence>
<accession>A0A814FXA9</accession>
<dbReference type="Gene3D" id="1.25.40.10">
    <property type="entry name" value="Tetratricopeptide repeat domain"/>
    <property type="match status" value="2"/>
</dbReference>
<feature type="signal peptide" evidence="2">
    <location>
        <begin position="1"/>
        <end position="22"/>
    </location>
</feature>
<keyword evidence="5" id="KW-1185">Reference proteome</keyword>
<dbReference type="Proteomes" id="UP000663828">
    <property type="component" value="Unassembled WGS sequence"/>
</dbReference>
<feature type="chain" id="PRO_5036410113" description="Tetratricopeptide repeat protein" evidence="2">
    <location>
        <begin position="23"/>
        <end position="555"/>
    </location>
</feature>
<keyword evidence="2" id="KW-0732">Signal</keyword>
<dbReference type="InterPro" id="IPR011990">
    <property type="entry name" value="TPR-like_helical_dom_sf"/>
</dbReference>